<dbReference type="Proteomes" id="UP000653305">
    <property type="component" value="Unassembled WGS sequence"/>
</dbReference>
<dbReference type="OrthoDB" id="2012657at2759"/>
<name>A0A830BKB5_9LAMI</name>
<reference evidence="1" key="1">
    <citation type="submission" date="2020-07" db="EMBL/GenBank/DDBJ databases">
        <title>Ethylene signaling mediates host invasion by parasitic plants.</title>
        <authorList>
            <person name="Yoshida S."/>
        </authorList>
    </citation>
    <scope>NUCLEOTIDE SEQUENCE</scope>
    <source>
        <strain evidence="1">Okayama</strain>
    </source>
</reference>
<dbReference type="AlphaFoldDB" id="A0A830BKB5"/>
<dbReference type="EMBL" id="BMAC01000115">
    <property type="protein sequence ID" value="GFP85869.1"/>
    <property type="molecule type" value="Genomic_DNA"/>
</dbReference>
<protein>
    <recommendedName>
        <fullName evidence="3">Reverse transcriptase</fullName>
    </recommendedName>
</protein>
<gene>
    <name evidence="1" type="ORF">PHJA_000730700</name>
</gene>
<evidence type="ECO:0000313" key="1">
    <source>
        <dbReference type="EMBL" id="GFP85869.1"/>
    </source>
</evidence>
<evidence type="ECO:0000313" key="2">
    <source>
        <dbReference type="Proteomes" id="UP000653305"/>
    </source>
</evidence>
<sequence length="128" mass="14270">MVKQSPKAFGKLKVVLTELGFSTSKVDSSFFFSNTPTSCIWILVYIDDILDTGTNKKGIDKLIAHVDSTISFKNLGGLNSLDASDYSSERWDNIVKYYEELGKPSPKVEVTNFLKGREYTNAKSFPGE</sequence>
<evidence type="ECO:0008006" key="3">
    <source>
        <dbReference type="Google" id="ProtNLM"/>
    </source>
</evidence>
<organism evidence="1 2">
    <name type="scientific">Phtheirospermum japonicum</name>
    <dbReference type="NCBI Taxonomy" id="374723"/>
    <lineage>
        <taxon>Eukaryota</taxon>
        <taxon>Viridiplantae</taxon>
        <taxon>Streptophyta</taxon>
        <taxon>Embryophyta</taxon>
        <taxon>Tracheophyta</taxon>
        <taxon>Spermatophyta</taxon>
        <taxon>Magnoliopsida</taxon>
        <taxon>eudicotyledons</taxon>
        <taxon>Gunneridae</taxon>
        <taxon>Pentapetalae</taxon>
        <taxon>asterids</taxon>
        <taxon>lamiids</taxon>
        <taxon>Lamiales</taxon>
        <taxon>Orobanchaceae</taxon>
        <taxon>Orobanchaceae incertae sedis</taxon>
        <taxon>Phtheirospermum</taxon>
    </lineage>
</organism>
<keyword evidence="2" id="KW-1185">Reference proteome</keyword>
<comment type="caution">
    <text evidence="1">The sequence shown here is derived from an EMBL/GenBank/DDBJ whole genome shotgun (WGS) entry which is preliminary data.</text>
</comment>
<proteinExistence type="predicted"/>
<accession>A0A830BKB5</accession>